<dbReference type="EMBL" id="CP029352">
    <property type="protein sequence ID" value="AWK84947.1"/>
    <property type="molecule type" value="Genomic_DNA"/>
</dbReference>
<feature type="region of interest" description="Disordered" evidence="1">
    <location>
        <begin position="411"/>
        <end position="432"/>
    </location>
</feature>
<dbReference type="InterPro" id="IPR039365">
    <property type="entry name" value="IS701-like"/>
</dbReference>
<dbReference type="NCBIfam" id="NF033540">
    <property type="entry name" value="transpos_IS701"/>
    <property type="match status" value="1"/>
</dbReference>
<dbReference type="KEGG" id="azz:DEW08_01005"/>
<dbReference type="Proteomes" id="UP000245629">
    <property type="component" value="Chromosome 1"/>
</dbReference>
<feature type="region of interest" description="Disordered" evidence="1">
    <location>
        <begin position="374"/>
        <end position="397"/>
    </location>
</feature>
<dbReference type="PANTHER" id="PTHR33627">
    <property type="entry name" value="TRANSPOSASE"/>
    <property type="match status" value="1"/>
</dbReference>
<dbReference type="RefSeq" id="WP_109323732.1">
    <property type="nucleotide sequence ID" value="NZ_CP029352.1"/>
</dbReference>
<name>A0A2S2CKV5_9PROT</name>
<protein>
    <submittedName>
        <fullName evidence="3">IS701 family transposase</fullName>
    </submittedName>
</protein>
<dbReference type="OrthoDB" id="583339at2"/>
<evidence type="ECO:0000313" key="4">
    <source>
        <dbReference type="Proteomes" id="UP000245629"/>
    </source>
</evidence>
<keyword evidence="4" id="KW-1185">Reference proteome</keyword>
<gene>
    <name evidence="3" type="ORF">DEW08_01005</name>
</gene>
<dbReference type="InterPro" id="IPR012337">
    <property type="entry name" value="RNaseH-like_sf"/>
</dbReference>
<feature type="compositionally biased region" description="Low complexity" evidence="1">
    <location>
        <begin position="411"/>
        <end position="424"/>
    </location>
</feature>
<dbReference type="InterPro" id="IPR038721">
    <property type="entry name" value="IS701-like_DDE_dom"/>
</dbReference>
<dbReference type="AlphaFoldDB" id="A0A2S2CKV5"/>
<organism evidence="3 4">
    <name type="scientific">Azospirillum thermophilum</name>
    <dbReference type="NCBI Taxonomy" id="2202148"/>
    <lineage>
        <taxon>Bacteria</taxon>
        <taxon>Pseudomonadati</taxon>
        <taxon>Pseudomonadota</taxon>
        <taxon>Alphaproteobacteria</taxon>
        <taxon>Rhodospirillales</taxon>
        <taxon>Azospirillaceae</taxon>
        <taxon>Azospirillum</taxon>
    </lineage>
</organism>
<dbReference type="SUPFAM" id="SSF53098">
    <property type="entry name" value="Ribonuclease H-like"/>
    <property type="match status" value="1"/>
</dbReference>
<evidence type="ECO:0000259" key="2">
    <source>
        <dbReference type="Pfam" id="PF13546"/>
    </source>
</evidence>
<reference evidence="4" key="1">
    <citation type="submission" date="2018-05" db="EMBL/GenBank/DDBJ databases">
        <title>Azospirillum thermophila sp. nov., a novel isolated from hot spring.</title>
        <authorList>
            <person name="Zhao Z."/>
        </authorList>
    </citation>
    <scope>NUCLEOTIDE SEQUENCE [LARGE SCALE GENOMIC DNA]</scope>
    <source>
        <strain evidence="4">CFH 70021</strain>
    </source>
</reference>
<dbReference type="PANTHER" id="PTHR33627:SF1">
    <property type="entry name" value="TRANSPOSASE"/>
    <property type="match status" value="1"/>
</dbReference>
<evidence type="ECO:0000256" key="1">
    <source>
        <dbReference type="SAM" id="MobiDB-lite"/>
    </source>
</evidence>
<proteinExistence type="predicted"/>
<dbReference type="Pfam" id="PF13546">
    <property type="entry name" value="DDE_5"/>
    <property type="match status" value="1"/>
</dbReference>
<accession>A0A2S2CKV5</accession>
<sequence>MTVIAETAGWARALEELVEHLAPRFRRVEVRQRALSYLRGLLAPLERKNGWHLAEAAGDRTPDALHDFLGRARWDAEAVRDDLQAYVSEHLGDADGVLVLDETGFLKKGMRSVGVKRQYSGTAGRTENCQVAVFLGYASRHGRALIDRALYLPEEWAADADRRHLAGVPEEVAFATKPKLGRALLERAVAAGVPCAWVTADSVYGGDYALRLWLERQPLGYVLAVTSKQRAPLGFDTVKQRAAACVGAADWHRLSAGDGAKGPRLYDWAYKVYPSLREGWSRGLLVRRSIAEPDKLTYYLTFAPEGTPLATLVRVAGARWTVESCFEAAKGEVGLDQYEVRTWTAWHRHVTLAMFALAFLTVARAAAIGGRGARRSVGRCPAPHRAGNQTPACLLDRPAPARSRRRYRLVRLATAPPTTSTPVPLETPHPNR</sequence>
<feature type="domain" description="Transposase IS701-like DDE" evidence="2">
    <location>
        <begin position="21"/>
        <end position="232"/>
    </location>
</feature>
<evidence type="ECO:0000313" key="3">
    <source>
        <dbReference type="EMBL" id="AWK84947.1"/>
    </source>
</evidence>